<keyword evidence="2" id="KW-0813">Transport</keyword>
<keyword evidence="3" id="KW-0509">mRNA transport</keyword>
<keyword evidence="6" id="KW-0906">Nuclear pore complex</keyword>
<comment type="caution">
    <text evidence="8">The sequence shown here is derived from an EMBL/GenBank/DDBJ whole genome shotgun (WGS) entry which is preliminary data.</text>
</comment>
<dbReference type="InterPro" id="IPR024882">
    <property type="entry name" value="NUP58/p45/49"/>
</dbReference>
<dbReference type="AlphaFoldDB" id="A0AA38KK84"/>
<accession>A0AA38KK84</accession>
<sequence>MLRKMQIRLIDVEEDCKKEFVLRDDVNDVEEEMFVFGYGWVQYQSRIREVRKPYPYMARRYAHPSSRGRVSGNTACWCSDVVVCELGGNNTAVEREKVLLQELMSVVNGMLRNAEVAVRSFMIIQPRFIRPAASSNAQPPTTASAPTNFPNLTASQMSTSVTSMMDFYSGFPKKPSPFLQQTVAKFERQLTECRQWIEELERLLLPASDDTRGSSSDPSLLQSLPSVISNIHDFFIYVAAEVETLHQRIESMRAAYLADQRRRGDESDPFLEADRRELAKREAAAKRVHPALQSSFSQPSTQVTGLFTSSAAPATAFSGMSHSTQSSQGALSSSSGAGFSMFNTPASSSSSSSFLFSTPIASATGASVFGSSAAPQTQTVFGSSPTPSIFGANTSSSLTSGTGSGSSLSMFSMPAFSTGSTSGSLFGASSGSSSSLFGSSPSPSIGLVGGGAGNASGSSFGTNP</sequence>
<gene>
    <name evidence="8" type="ORF">KI387_011038</name>
</gene>
<evidence type="ECO:0000256" key="2">
    <source>
        <dbReference type="ARBA" id="ARBA00022448"/>
    </source>
</evidence>
<protein>
    <recommendedName>
        <fullName evidence="10">Nuclear pore complex protein NUP58</fullName>
    </recommendedName>
</protein>
<keyword evidence="5" id="KW-0811">Translocation</keyword>
<organism evidence="8 9">
    <name type="scientific">Taxus chinensis</name>
    <name type="common">Chinese yew</name>
    <name type="synonym">Taxus wallichiana var. chinensis</name>
    <dbReference type="NCBI Taxonomy" id="29808"/>
    <lineage>
        <taxon>Eukaryota</taxon>
        <taxon>Viridiplantae</taxon>
        <taxon>Streptophyta</taxon>
        <taxon>Embryophyta</taxon>
        <taxon>Tracheophyta</taxon>
        <taxon>Spermatophyta</taxon>
        <taxon>Pinopsida</taxon>
        <taxon>Pinidae</taxon>
        <taxon>Conifers II</taxon>
        <taxon>Cupressales</taxon>
        <taxon>Taxaceae</taxon>
        <taxon>Taxus</taxon>
    </lineage>
</organism>
<evidence type="ECO:0000256" key="7">
    <source>
        <dbReference type="ARBA" id="ARBA00023242"/>
    </source>
</evidence>
<evidence type="ECO:0000313" key="8">
    <source>
        <dbReference type="EMBL" id="KAH9306634.1"/>
    </source>
</evidence>
<dbReference type="PANTHER" id="PTHR13437">
    <property type="entry name" value="NUCLEOPORIN P58/P45 NUCLEOPORIN-LIKE PROTEIN 1"/>
    <property type="match status" value="1"/>
</dbReference>
<feature type="non-terminal residue" evidence="8">
    <location>
        <position position="1"/>
    </location>
</feature>
<dbReference type="GO" id="GO:0015031">
    <property type="term" value="P:protein transport"/>
    <property type="evidence" value="ECO:0007669"/>
    <property type="project" value="UniProtKB-KW"/>
</dbReference>
<dbReference type="GO" id="GO:0017056">
    <property type="term" value="F:structural constituent of nuclear pore"/>
    <property type="evidence" value="ECO:0007669"/>
    <property type="project" value="InterPro"/>
</dbReference>
<dbReference type="PANTHER" id="PTHR13437:SF2">
    <property type="entry name" value="NUCLEOPORIN P58_P45"/>
    <property type="match status" value="1"/>
</dbReference>
<dbReference type="GO" id="GO:0005643">
    <property type="term" value="C:nuclear pore"/>
    <property type="evidence" value="ECO:0007669"/>
    <property type="project" value="UniProtKB-SubCell"/>
</dbReference>
<dbReference type="OMA" id="NYSTKWA"/>
<dbReference type="GO" id="GO:0051028">
    <property type="term" value="P:mRNA transport"/>
    <property type="evidence" value="ECO:0007669"/>
    <property type="project" value="UniProtKB-KW"/>
</dbReference>
<proteinExistence type="predicted"/>
<evidence type="ECO:0000256" key="5">
    <source>
        <dbReference type="ARBA" id="ARBA00023010"/>
    </source>
</evidence>
<comment type="subcellular location">
    <subcellularLocation>
        <location evidence="1">Nucleus</location>
        <location evidence="1">Nuclear pore complex</location>
    </subcellularLocation>
</comment>
<dbReference type="EMBL" id="JAHRHJ020000008">
    <property type="protein sequence ID" value="KAH9306634.1"/>
    <property type="molecule type" value="Genomic_DNA"/>
</dbReference>
<reference evidence="8 9" key="1">
    <citation type="journal article" date="2021" name="Nat. Plants">
        <title>The Taxus genome provides insights into paclitaxel biosynthesis.</title>
        <authorList>
            <person name="Xiong X."/>
            <person name="Gou J."/>
            <person name="Liao Q."/>
            <person name="Li Y."/>
            <person name="Zhou Q."/>
            <person name="Bi G."/>
            <person name="Li C."/>
            <person name="Du R."/>
            <person name="Wang X."/>
            <person name="Sun T."/>
            <person name="Guo L."/>
            <person name="Liang H."/>
            <person name="Lu P."/>
            <person name="Wu Y."/>
            <person name="Zhang Z."/>
            <person name="Ro D.K."/>
            <person name="Shang Y."/>
            <person name="Huang S."/>
            <person name="Yan J."/>
        </authorList>
    </citation>
    <scope>NUCLEOTIDE SEQUENCE [LARGE SCALE GENOMIC DNA]</scope>
    <source>
        <strain evidence="8">Ta-2019</strain>
    </source>
</reference>
<dbReference type="GO" id="GO:0008139">
    <property type="term" value="F:nuclear localization sequence binding"/>
    <property type="evidence" value="ECO:0007669"/>
    <property type="project" value="InterPro"/>
</dbReference>
<evidence type="ECO:0000256" key="1">
    <source>
        <dbReference type="ARBA" id="ARBA00004567"/>
    </source>
</evidence>
<keyword evidence="9" id="KW-1185">Reference proteome</keyword>
<dbReference type="Gene3D" id="6.10.140.1350">
    <property type="match status" value="1"/>
</dbReference>
<name>A0AA38KK84_TAXCH</name>
<evidence type="ECO:0000256" key="6">
    <source>
        <dbReference type="ARBA" id="ARBA00023132"/>
    </source>
</evidence>
<dbReference type="Proteomes" id="UP000824469">
    <property type="component" value="Unassembled WGS sequence"/>
</dbReference>
<evidence type="ECO:0000256" key="4">
    <source>
        <dbReference type="ARBA" id="ARBA00022927"/>
    </source>
</evidence>
<evidence type="ECO:0000313" key="9">
    <source>
        <dbReference type="Proteomes" id="UP000824469"/>
    </source>
</evidence>
<evidence type="ECO:0000256" key="3">
    <source>
        <dbReference type="ARBA" id="ARBA00022816"/>
    </source>
</evidence>
<evidence type="ECO:0008006" key="10">
    <source>
        <dbReference type="Google" id="ProtNLM"/>
    </source>
</evidence>
<keyword evidence="7" id="KW-0539">Nucleus</keyword>
<keyword evidence="4" id="KW-0653">Protein transport</keyword>